<dbReference type="Proteomes" id="UP001595904">
    <property type="component" value="Unassembled WGS sequence"/>
</dbReference>
<dbReference type="InterPro" id="IPR000620">
    <property type="entry name" value="EamA_dom"/>
</dbReference>
<reference evidence="8" key="1">
    <citation type="journal article" date="2019" name="Int. J. Syst. Evol. Microbiol.">
        <title>The Global Catalogue of Microorganisms (GCM) 10K type strain sequencing project: providing services to taxonomists for standard genome sequencing and annotation.</title>
        <authorList>
            <consortium name="The Broad Institute Genomics Platform"/>
            <consortium name="The Broad Institute Genome Sequencing Center for Infectious Disease"/>
            <person name="Wu L."/>
            <person name="Ma J."/>
        </authorList>
    </citation>
    <scope>NUCLEOTIDE SEQUENCE [LARGE SCALE GENOMIC DNA]</scope>
    <source>
        <strain evidence="8">CGMCC 1.10759</strain>
    </source>
</reference>
<feature type="transmembrane region" description="Helical" evidence="5">
    <location>
        <begin position="20"/>
        <end position="37"/>
    </location>
</feature>
<evidence type="ECO:0000313" key="8">
    <source>
        <dbReference type="Proteomes" id="UP001595904"/>
    </source>
</evidence>
<feature type="domain" description="EamA" evidence="6">
    <location>
        <begin position="161"/>
        <end position="287"/>
    </location>
</feature>
<dbReference type="SUPFAM" id="SSF103481">
    <property type="entry name" value="Multidrug resistance efflux transporter EmrE"/>
    <property type="match status" value="2"/>
</dbReference>
<feature type="transmembrane region" description="Helical" evidence="5">
    <location>
        <begin position="157"/>
        <end position="176"/>
    </location>
</feature>
<protein>
    <submittedName>
        <fullName evidence="7">DMT family transporter</fullName>
    </submittedName>
</protein>
<evidence type="ECO:0000256" key="4">
    <source>
        <dbReference type="ARBA" id="ARBA00023136"/>
    </source>
</evidence>
<keyword evidence="4 5" id="KW-0472">Membrane</keyword>
<feature type="domain" description="EamA" evidence="6">
    <location>
        <begin position="16"/>
        <end position="147"/>
    </location>
</feature>
<keyword evidence="3 5" id="KW-1133">Transmembrane helix</keyword>
<gene>
    <name evidence="7" type="ORF">ACFPN2_13660</name>
</gene>
<feature type="transmembrane region" description="Helical" evidence="5">
    <location>
        <begin position="270"/>
        <end position="288"/>
    </location>
</feature>
<comment type="caution">
    <text evidence="7">The sequence shown here is derived from an EMBL/GenBank/DDBJ whole genome shotgun (WGS) entry which is preliminary data.</text>
</comment>
<comment type="subcellular location">
    <subcellularLocation>
        <location evidence="1">Membrane</location>
        <topology evidence="1">Multi-pass membrane protein</topology>
    </subcellularLocation>
</comment>
<dbReference type="PANTHER" id="PTHR22911:SF6">
    <property type="entry name" value="SOLUTE CARRIER FAMILY 35 MEMBER G1"/>
    <property type="match status" value="1"/>
</dbReference>
<dbReference type="RefSeq" id="WP_380597374.1">
    <property type="nucleotide sequence ID" value="NZ_JBHSDU010000003.1"/>
</dbReference>
<evidence type="ECO:0000256" key="5">
    <source>
        <dbReference type="SAM" id="Phobius"/>
    </source>
</evidence>
<feature type="transmembrane region" description="Helical" evidence="5">
    <location>
        <begin position="246"/>
        <end position="264"/>
    </location>
</feature>
<evidence type="ECO:0000256" key="3">
    <source>
        <dbReference type="ARBA" id="ARBA00022989"/>
    </source>
</evidence>
<feature type="transmembrane region" description="Helical" evidence="5">
    <location>
        <begin position="188"/>
        <end position="210"/>
    </location>
</feature>
<accession>A0ABV8SRI5</accession>
<evidence type="ECO:0000259" key="6">
    <source>
        <dbReference type="Pfam" id="PF00892"/>
    </source>
</evidence>
<proteinExistence type="predicted"/>
<dbReference type="PANTHER" id="PTHR22911">
    <property type="entry name" value="ACYL-MALONYL CONDENSING ENZYME-RELATED"/>
    <property type="match status" value="1"/>
</dbReference>
<feature type="transmembrane region" description="Helical" evidence="5">
    <location>
        <begin position="79"/>
        <end position="97"/>
    </location>
</feature>
<evidence type="ECO:0000313" key="7">
    <source>
        <dbReference type="EMBL" id="MFC4310132.1"/>
    </source>
</evidence>
<feature type="transmembrane region" description="Helical" evidence="5">
    <location>
        <begin position="49"/>
        <end position="67"/>
    </location>
</feature>
<evidence type="ECO:0000256" key="1">
    <source>
        <dbReference type="ARBA" id="ARBA00004141"/>
    </source>
</evidence>
<dbReference type="Pfam" id="PF00892">
    <property type="entry name" value="EamA"/>
    <property type="match status" value="2"/>
</dbReference>
<dbReference type="InterPro" id="IPR037185">
    <property type="entry name" value="EmrE-like"/>
</dbReference>
<keyword evidence="2 5" id="KW-0812">Transmembrane</keyword>
<keyword evidence="8" id="KW-1185">Reference proteome</keyword>
<organism evidence="7 8">
    <name type="scientific">Steroidobacter flavus</name>
    <dbReference type="NCBI Taxonomy" id="1842136"/>
    <lineage>
        <taxon>Bacteria</taxon>
        <taxon>Pseudomonadati</taxon>
        <taxon>Pseudomonadota</taxon>
        <taxon>Gammaproteobacteria</taxon>
        <taxon>Steroidobacterales</taxon>
        <taxon>Steroidobacteraceae</taxon>
        <taxon>Steroidobacter</taxon>
    </lineage>
</organism>
<name>A0ABV8SRI5_9GAMM</name>
<dbReference type="EMBL" id="JBHSDU010000003">
    <property type="protein sequence ID" value="MFC4310132.1"/>
    <property type="molecule type" value="Genomic_DNA"/>
</dbReference>
<evidence type="ECO:0000256" key="2">
    <source>
        <dbReference type="ARBA" id="ARBA00022692"/>
    </source>
</evidence>
<sequence length="304" mass="32915">MKNLTARYNRLHRNSRGTLWMLASAASFTVMTMLIKYLGEDYPAPLQTFYRNAAGLLVMLPLIARNPREAFRTTRPGLLLFRATAGTVGMILGFYAYQKMPLADANALSFTRTLWLVPLAAFVLKEPVGPRRIAATFIGFLGALLMLQPSAVSGFGLPAAAALSSALLISLTVTGMKVMTRDHTTMALMAWSAVLGFLLTIPGALLAWRTPSLPDLGLLTMLGVLGLMTQACYIKGMAEGDAMVMAPIDYTRLVFAIVLGYALFREVPNSVTMLGAGVIIASTLYISWREAQLGKSEPATQRAD</sequence>